<dbReference type="Proteomes" id="UP000501648">
    <property type="component" value="Chromosome"/>
</dbReference>
<accession>A0A6M3ZUE6</accession>
<name>A0A6M3ZUE6_9BURK</name>
<organism evidence="1 2">
    <name type="scientific">Herbaspirillum rubrisubalbicans Os34</name>
    <dbReference type="NCBI Taxonomy" id="1235827"/>
    <lineage>
        <taxon>Bacteria</taxon>
        <taxon>Pseudomonadati</taxon>
        <taxon>Pseudomonadota</taxon>
        <taxon>Betaproteobacteria</taxon>
        <taxon>Burkholderiales</taxon>
        <taxon>Oxalobacteraceae</taxon>
        <taxon>Herbaspirillum</taxon>
    </lineage>
</organism>
<evidence type="ECO:0000313" key="1">
    <source>
        <dbReference type="EMBL" id="QJQ01853.1"/>
    </source>
</evidence>
<dbReference type="AlphaFoldDB" id="A0A6M3ZUE6"/>
<evidence type="ECO:0000313" key="2">
    <source>
        <dbReference type="Proteomes" id="UP000501648"/>
    </source>
</evidence>
<sequence>MRSAYRHPYGWQIEGPKQRQGNEIHVYAWLDGSMIAMLDCELRDSGSLKLRMAYVSPPWRGSAVLRDMLAVLKPRYRRIALRRVARR</sequence>
<gene>
    <name evidence="1" type="ORF">C798_16910</name>
</gene>
<proteinExistence type="predicted"/>
<dbReference type="RefSeq" id="WP_017451765.1">
    <property type="nucleotide sequence ID" value="NZ_CP008956.1"/>
</dbReference>
<protein>
    <recommendedName>
        <fullName evidence="3">GNAT family N-acetyltransferase</fullName>
    </recommendedName>
</protein>
<evidence type="ECO:0008006" key="3">
    <source>
        <dbReference type="Google" id="ProtNLM"/>
    </source>
</evidence>
<reference evidence="1 2" key="1">
    <citation type="journal article" date="2012" name="J. Bacteriol.">
        <title>Genome sequence of the pathogenic Herbaspirillum seropedicae strain Os34, isolated from rice roots.</title>
        <authorList>
            <person name="Ye W."/>
            <person name="Ye S."/>
            <person name="Liu J."/>
            <person name="Chang S."/>
            <person name="Chen M."/>
            <person name="Zhu B."/>
            <person name="Guo L."/>
            <person name="An Q."/>
        </authorList>
    </citation>
    <scope>NUCLEOTIDE SEQUENCE [LARGE SCALE GENOMIC DNA]</scope>
    <source>
        <strain evidence="1 2">Os34</strain>
    </source>
</reference>
<dbReference type="EMBL" id="CP008956">
    <property type="protein sequence ID" value="QJQ01853.1"/>
    <property type="molecule type" value="Genomic_DNA"/>
</dbReference>